<dbReference type="InterPro" id="IPR019554">
    <property type="entry name" value="Soluble_ligand-bd"/>
</dbReference>
<evidence type="ECO:0000313" key="6">
    <source>
        <dbReference type="Proteomes" id="UP000446786"/>
    </source>
</evidence>
<evidence type="ECO:0000313" key="4">
    <source>
        <dbReference type="EMBL" id="MXP31107.1"/>
    </source>
</evidence>
<dbReference type="Gene3D" id="3.10.560.10">
    <property type="entry name" value="Outer membrane lipoprotein wza domain like"/>
    <property type="match status" value="1"/>
</dbReference>
<dbReference type="Pfam" id="PF10531">
    <property type="entry name" value="SLBB"/>
    <property type="match status" value="1"/>
</dbReference>
<dbReference type="Pfam" id="PF02563">
    <property type="entry name" value="Poly_export"/>
    <property type="match status" value="1"/>
</dbReference>
<keyword evidence="6" id="KW-1185">Reference proteome</keyword>
<dbReference type="Proteomes" id="UP000446786">
    <property type="component" value="Unassembled WGS sequence"/>
</dbReference>
<organism evidence="4 6">
    <name type="scientific">Parerythrobacter jejuensis</name>
    <dbReference type="NCBI Taxonomy" id="795812"/>
    <lineage>
        <taxon>Bacteria</taxon>
        <taxon>Pseudomonadati</taxon>
        <taxon>Pseudomonadota</taxon>
        <taxon>Alphaproteobacteria</taxon>
        <taxon>Sphingomonadales</taxon>
        <taxon>Erythrobacteraceae</taxon>
        <taxon>Parerythrobacter</taxon>
    </lineage>
</organism>
<feature type="domain" description="Polysaccharide export protein N-terminal" evidence="2">
    <location>
        <begin position="121"/>
        <end position="193"/>
    </location>
</feature>
<dbReference type="PANTHER" id="PTHR33619">
    <property type="entry name" value="POLYSACCHARIDE EXPORT PROTEIN GFCE-RELATED"/>
    <property type="match status" value="1"/>
</dbReference>
<evidence type="ECO:0000313" key="5">
    <source>
        <dbReference type="EMBL" id="MXP33867.1"/>
    </source>
</evidence>
<name>A0A845ANU9_9SPHN</name>
<keyword evidence="1" id="KW-0732">Signal</keyword>
<comment type="caution">
    <text evidence="4">The sequence shown here is derived from an EMBL/GenBank/DDBJ whole genome shotgun (WGS) entry which is preliminary data.</text>
</comment>
<protein>
    <submittedName>
        <fullName evidence="4">Polysaccharide export protein</fullName>
    </submittedName>
</protein>
<reference evidence="4 6" key="1">
    <citation type="submission" date="2019-12" db="EMBL/GenBank/DDBJ databases">
        <title>Genomic-based taxomic classification of the family Erythrobacteraceae.</title>
        <authorList>
            <person name="Xu L."/>
        </authorList>
    </citation>
    <scope>NUCLEOTIDE SEQUENCE [LARGE SCALE GENOMIC DNA]</scope>
    <source>
        <strain evidence="4 6">JCM 16677</strain>
    </source>
</reference>
<dbReference type="EMBL" id="WTYE01000001">
    <property type="protein sequence ID" value="MXP31107.1"/>
    <property type="molecule type" value="Genomic_DNA"/>
</dbReference>
<evidence type="ECO:0000259" key="2">
    <source>
        <dbReference type="Pfam" id="PF02563"/>
    </source>
</evidence>
<dbReference type="PANTHER" id="PTHR33619:SF3">
    <property type="entry name" value="POLYSACCHARIDE EXPORT PROTEIN GFCE-RELATED"/>
    <property type="match status" value="1"/>
</dbReference>
<dbReference type="AlphaFoldDB" id="A0A845ANU9"/>
<evidence type="ECO:0000256" key="1">
    <source>
        <dbReference type="ARBA" id="ARBA00022729"/>
    </source>
</evidence>
<dbReference type="InterPro" id="IPR049712">
    <property type="entry name" value="Poly_export"/>
</dbReference>
<dbReference type="EMBL" id="WTYE01000001">
    <property type="protein sequence ID" value="MXP33867.1"/>
    <property type="molecule type" value="Genomic_DNA"/>
</dbReference>
<accession>A0A845ANU9</accession>
<feature type="domain" description="Soluble ligand binding" evidence="3">
    <location>
        <begin position="201"/>
        <end position="254"/>
    </location>
</feature>
<dbReference type="GO" id="GO:0015159">
    <property type="term" value="F:polysaccharide transmembrane transporter activity"/>
    <property type="evidence" value="ECO:0007669"/>
    <property type="project" value="InterPro"/>
</dbReference>
<evidence type="ECO:0000259" key="3">
    <source>
        <dbReference type="Pfam" id="PF10531"/>
    </source>
</evidence>
<gene>
    <name evidence="4" type="ORF">GRI94_04625</name>
    <name evidence="5" type="ORF">GRI94_18715</name>
</gene>
<dbReference type="Gene3D" id="3.30.1950.10">
    <property type="entry name" value="wza like domain"/>
    <property type="match status" value="1"/>
</dbReference>
<proteinExistence type="predicted"/>
<dbReference type="InterPro" id="IPR003715">
    <property type="entry name" value="Poly_export_N"/>
</dbReference>
<sequence>MAGQGAGTIVVPVGRRPGAPAPFCGRLSAENRGACCASSHCFRCKRKLASAIASAGKGRLDLAVLLSAGKYRMLSKWCRVALGFGIMLATAACSTGPDPILPVGSAAYEVIPEGNVFAPRRVEIGPSDTLRVTVFREPDLSLDSVIVDPDGNIQIPLLGTVDAAGLTAAEFGRDLERRFATRFLVDPSVTVAITQSSQRQVTVAGAVTQPGVFEIPGRISLVDAVALARGPTNIAKYDQVVVFRRVSGERVGGVFDLGAISAGISPDIEILAGDQVIVGTDGLKQAYRDALQAAPLLNVFQTFAVLSDSNNNNDNSPSN</sequence>